<feature type="domain" description="Siroheme decarboxylase AsnC-like ligand binding" evidence="6">
    <location>
        <begin position="76"/>
        <end position="148"/>
    </location>
</feature>
<gene>
    <name evidence="8" type="primary">nirG</name>
    <name evidence="8" type="ORF">GCM10011332_27080</name>
</gene>
<evidence type="ECO:0000256" key="4">
    <source>
        <dbReference type="ARBA" id="ARBA00023471"/>
    </source>
</evidence>
<dbReference type="EC" id="4.1.1.111" evidence="4"/>
<dbReference type="InterPro" id="IPR053953">
    <property type="entry name" value="NirdL-like_HTH"/>
</dbReference>
<comment type="caution">
    <text evidence="8">The sequence shown here is derived from an EMBL/GenBank/DDBJ whole genome shotgun (WGS) entry which is preliminary data.</text>
</comment>
<evidence type="ECO:0000259" key="6">
    <source>
        <dbReference type="Pfam" id="PF17805"/>
    </source>
</evidence>
<feature type="domain" description="Siroheme decarboxylase NirL-like HTH" evidence="7">
    <location>
        <begin position="14"/>
        <end position="59"/>
    </location>
</feature>
<comment type="pathway">
    <text evidence="2">Porphyrin-containing compound metabolism.</text>
</comment>
<keyword evidence="1" id="KW-0456">Lyase</keyword>
<dbReference type="InterPro" id="IPR036390">
    <property type="entry name" value="WH_DNA-bd_sf"/>
</dbReference>
<dbReference type="RefSeq" id="WP_188666211.1">
    <property type="nucleotide sequence ID" value="NZ_BMHV01000022.1"/>
</dbReference>
<name>A0A917FD01_9PROT</name>
<organism evidence="8 9">
    <name type="scientific">Terasakiella brassicae</name>
    <dbReference type="NCBI Taxonomy" id="1634917"/>
    <lineage>
        <taxon>Bacteria</taxon>
        <taxon>Pseudomonadati</taxon>
        <taxon>Pseudomonadota</taxon>
        <taxon>Alphaproteobacteria</taxon>
        <taxon>Rhodospirillales</taxon>
        <taxon>Terasakiellaceae</taxon>
        <taxon>Terasakiella</taxon>
    </lineage>
</organism>
<reference evidence="8" key="2">
    <citation type="submission" date="2020-09" db="EMBL/GenBank/DDBJ databases">
        <authorList>
            <person name="Sun Q."/>
            <person name="Zhou Y."/>
        </authorList>
    </citation>
    <scope>NUCLEOTIDE SEQUENCE</scope>
    <source>
        <strain evidence="8">CGMCC 1.15254</strain>
    </source>
</reference>
<protein>
    <recommendedName>
        <fullName evidence="4">siroheme decarboxylase</fullName>
        <ecNumber evidence="4">4.1.1.111</ecNumber>
    </recommendedName>
</protein>
<comment type="catalytic activity">
    <reaction evidence="5">
        <text>siroheme + 2 H(+) = 12,18-didecarboxysiroheme + 2 CO2</text>
        <dbReference type="Rhea" id="RHEA:19093"/>
        <dbReference type="ChEBI" id="CHEBI:15378"/>
        <dbReference type="ChEBI" id="CHEBI:16526"/>
        <dbReference type="ChEBI" id="CHEBI:60052"/>
        <dbReference type="ChEBI" id="CHEBI:140497"/>
        <dbReference type="EC" id="4.1.1.111"/>
    </reaction>
</comment>
<dbReference type="GO" id="GO:0016829">
    <property type="term" value="F:lyase activity"/>
    <property type="evidence" value="ECO:0007669"/>
    <property type="project" value="UniProtKB-KW"/>
</dbReference>
<dbReference type="InterPro" id="IPR050684">
    <property type="entry name" value="HTH-Siroheme_Decarb"/>
</dbReference>
<sequence>MRRKIDPIELDDLDRQLINELQNGFPVSERPFHDVAKQLGSDEKTVLAKLTRLRESGVLSRFGPMYHAERMGGGLTLAALSIPEDDFDRVNDIVNAFPEVAHNYKREHELNMWFVLATETPERVEECCHEITEATGYQVYNMPKKQEFFIGLRFDV</sequence>
<dbReference type="SMART" id="SM00344">
    <property type="entry name" value="HTH_ASNC"/>
    <property type="match status" value="1"/>
</dbReference>
<dbReference type="AlphaFoldDB" id="A0A917FD01"/>
<evidence type="ECO:0000256" key="3">
    <source>
        <dbReference type="ARBA" id="ARBA00023457"/>
    </source>
</evidence>
<dbReference type="InterPro" id="IPR036388">
    <property type="entry name" value="WH-like_DNA-bd_sf"/>
</dbReference>
<dbReference type="Proteomes" id="UP000632498">
    <property type="component" value="Unassembled WGS sequence"/>
</dbReference>
<dbReference type="Gene3D" id="3.30.70.3460">
    <property type="match status" value="1"/>
</dbReference>
<evidence type="ECO:0000256" key="1">
    <source>
        <dbReference type="ARBA" id="ARBA00023239"/>
    </source>
</evidence>
<evidence type="ECO:0000256" key="5">
    <source>
        <dbReference type="ARBA" id="ARBA00048470"/>
    </source>
</evidence>
<comment type="similarity">
    <text evidence="3">Belongs to the Ahb/Nir family.</text>
</comment>
<dbReference type="InterPro" id="IPR019888">
    <property type="entry name" value="Tscrpt_reg_AsnC-like"/>
</dbReference>
<evidence type="ECO:0000259" key="7">
    <source>
        <dbReference type="Pfam" id="PF22451"/>
    </source>
</evidence>
<dbReference type="Pfam" id="PF17805">
    <property type="entry name" value="AsnC_trans_reg2"/>
    <property type="match status" value="1"/>
</dbReference>
<dbReference type="PANTHER" id="PTHR43413:SF1">
    <property type="entry name" value="SIROHEME DECARBOXYLASE NIRL SUBUNIT"/>
    <property type="match status" value="1"/>
</dbReference>
<evidence type="ECO:0000313" key="8">
    <source>
        <dbReference type="EMBL" id="GGF71701.1"/>
    </source>
</evidence>
<accession>A0A917FD01</accession>
<dbReference type="Gene3D" id="1.10.10.10">
    <property type="entry name" value="Winged helix-like DNA-binding domain superfamily/Winged helix DNA-binding domain"/>
    <property type="match status" value="1"/>
</dbReference>
<dbReference type="PANTHER" id="PTHR43413">
    <property type="entry name" value="TRANSCRIPTIONAL REGULATOR, ASNC FAMILY"/>
    <property type="match status" value="1"/>
</dbReference>
<reference evidence="8" key="1">
    <citation type="journal article" date="2014" name="Int. J. Syst. Evol. Microbiol.">
        <title>Complete genome sequence of Corynebacterium casei LMG S-19264T (=DSM 44701T), isolated from a smear-ripened cheese.</title>
        <authorList>
            <consortium name="US DOE Joint Genome Institute (JGI-PGF)"/>
            <person name="Walter F."/>
            <person name="Albersmeier A."/>
            <person name="Kalinowski J."/>
            <person name="Ruckert C."/>
        </authorList>
    </citation>
    <scope>NUCLEOTIDE SEQUENCE</scope>
    <source>
        <strain evidence="8">CGMCC 1.15254</strain>
    </source>
</reference>
<evidence type="ECO:0000313" key="9">
    <source>
        <dbReference type="Proteomes" id="UP000632498"/>
    </source>
</evidence>
<keyword evidence="9" id="KW-1185">Reference proteome</keyword>
<dbReference type="Pfam" id="PF22451">
    <property type="entry name" value="NirdL-like_HTH"/>
    <property type="match status" value="1"/>
</dbReference>
<proteinExistence type="inferred from homology"/>
<dbReference type="SUPFAM" id="SSF46785">
    <property type="entry name" value="Winged helix' DNA-binding domain"/>
    <property type="match status" value="1"/>
</dbReference>
<dbReference type="EMBL" id="BMHV01000022">
    <property type="protein sequence ID" value="GGF71701.1"/>
    <property type="molecule type" value="Genomic_DNA"/>
</dbReference>
<evidence type="ECO:0000256" key="2">
    <source>
        <dbReference type="ARBA" id="ARBA00023444"/>
    </source>
</evidence>
<dbReference type="InterPro" id="IPR040523">
    <property type="entry name" value="AsnC_trans_reg2"/>
</dbReference>